<dbReference type="AlphaFoldDB" id="D8M0A3"/>
<dbReference type="Proteomes" id="UP000008312">
    <property type="component" value="Unassembled WGS sequence"/>
</dbReference>
<evidence type="ECO:0000313" key="2">
    <source>
        <dbReference type="Proteomes" id="UP000008312"/>
    </source>
</evidence>
<evidence type="ECO:0000313" key="1">
    <source>
        <dbReference type="EMBL" id="CBK21492.2"/>
    </source>
</evidence>
<dbReference type="PANTHER" id="PTHR31389:SF4">
    <property type="entry name" value="LD39211P"/>
    <property type="match status" value="1"/>
</dbReference>
<dbReference type="RefSeq" id="XP_012895540.1">
    <property type="nucleotide sequence ID" value="XM_013040086.1"/>
</dbReference>
<dbReference type="InParanoid" id="D8M0A3"/>
<name>D8M0A3_BLAHO</name>
<reference evidence="1" key="1">
    <citation type="submission" date="2010-02" db="EMBL/GenBank/DDBJ databases">
        <title>Sequencing and annotation of the Blastocystis hominis genome.</title>
        <authorList>
            <person name="Wincker P."/>
        </authorList>
    </citation>
    <scope>NUCLEOTIDE SEQUENCE</scope>
    <source>
        <strain evidence="1">Singapore isolate B</strain>
    </source>
</reference>
<protein>
    <submittedName>
        <fullName evidence="1">Uncharacterized protein</fullName>
    </submittedName>
</protein>
<organism evidence="1">
    <name type="scientific">Blastocystis hominis</name>
    <dbReference type="NCBI Taxonomy" id="12968"/>
    <lineage>
        <taxon>Eukaryota</taxon>
        <taxon>Sar</taxon>
        <taxon>Stramenopiles</taxon>
        <taxon>Bigyra</taxon>
        <taxon>Opalozoa</taxon>
        <taxon>Opalinata</taxon>
        <taxon>Blastocystidae</taxon>
        <taxon>Blastocystis</taxon>
    </lineage>
</organism>
<accession>D8M0A3</accession>
<dbReference type="GeneID" id="24922428"/>
<sequence>MSFVLSQYLNQLSLLQYNVQVHFSYPVKYIHSYQTTVISKYRMNESNGTTSEQTTVEPNIRTFAEDLLTPVQLKDFEYDYANIHYPVPFNKLVSDISNRYVNYGVKIESVPFVLTGDIPNFEKQTSEVLMMTGASDNHALGSFNCLFSMVVADPYASYMYIDLGLSTRFRNILFTHFNTIHQIQKKMNSTGFIAYRKFKFNSFPAWIKLAGNKQQRGGYAWKVIPLGDAYFAWKGIVFWLDGGSLIREGISRELTNVRMDGIYSPPSSGNQHKWTYFATAKFLVRNHLIDRFNPRDPNASGGHLIIDWSNKTVLNKVMIPYYQCAFTQKCMSPRGSSMKNHRQDQAVLSAFLSNLKTTRSMNSNYLAIPGLRLEHNNNFQKCELLLGNELKTIQNNFQIDVKSTFISKKKMKYIRVMTKYGSRSVDKAWNPAI</sequence>
<dbReference type="OrthoDB" id="5954868at2759"/>
<keyword evidence="2" id="KW-1185">Reference proteome</keyword>
<gene>
    <name evidence="1" type="ORF">GSBLH_T00006303001</name>
</gene>
<proteinExistence type="predicted"/>
<dbReference type="PANTHER" id="PTHR31389">
    <property type="entry name" value="LD39211P"/>
    <property type="match status" value="1"/>
</dbReference>
<dbReference type="EMBL" id="FN668643">
    <property type="protein sequence ID" value="CBK21492.2"/>
    <property type="molecule type" value="Genomic_DNA"/>
</dbReference>